<keyword evidence="7" id="KW-0067">ATP-binding</keyword>
<dbReference type="GO" id="GO:0004828">
    <property type="term" value="F:serine-tRNA ligase activity"/>
    <property type="evidence" value="ECO:0007669"/>
    <property type="project" value="UniProtKB-EC"/>
</dbReference>
<dbReference type="InterPro" id="IPR011990">
    <property type="entry name" value="TPR-like_helical_dom_sf"/>
</dbReference>
<evidence type="ECO:0000256" key="10">
    <source>
        <dbReference type="ARBA" id="ARBA00031113"/>
    </source>
</evidence>
<dbReference type="PANTHER" id="PTHR16193:SF0">
    <property type="entry name" value="TETRATRICOPEPTIDE REPEAT PROTEIN 27"/>
    <property type="match status" value="1"/>
</dbReference>
<keyword evidence="6 11" id="KW-0802">TPR repeat</keyword>
<accession>A0A5J4NYZ6</accession>
<dbReference type="EMBL" id="QNGE01000417">
    <property type="protein sequence ID" value="KAA3680532.1"/>
    <property type="molecule type" value="Genomic_DNA"/>
</dbReference>
<dbReference type="InterPro" id="IPR006195">
    <property type="entry name" value="aa-tRNA-synth_II"/>
</dbReference>
<dbReference type="Gene3D" id="1.25.40.10">
    <property type="entry name" value="Tetratricopeptide repeat domain"/>
    <property type="match status" value="1"/>
</dbReference>
<dbReference type="PANTHER" id="PTHR16193">
    <property type="entry name" value="TETRATRICOPEPTIDE REPEAT PROTEIN 27"/>
    <property type="match status" value="1"/>
</dbReference>
<dbReference type="GO" id="GO:0006434">
    <property type="term" value="P:seryl-tRNA aminoacylation"/>
    <property type="evidence" value="ECO:0007669"/>
    <property type="project" value="InterPro"/>
</dbReference>
<keyword evidence="14" id="KW-1185">Reference proteome</keyword>
<keyword evidence="5" id="KW-0547">Nucleotide-binding</keyword>
<dbReference type="GO" id="GO:0005524">
    <property type="term" value="F:ATP binding"/>
    <property type="evidence" value="ECO:0007669"/>
    <property type="project" value="UniProtKB-KW"/>
</dbReference>
<dbReference type="AlphaFoldDB" id="A0A5J4NYZ6"/>
<dbReference type="SUPFAM" id="SSF55681">
    <property type="entry name" value="Class II aaRS and biotin synthetases"/>
    <property type="match status" value="1"/>
</dbReference>
<comment type="caution">
    <text evidence="13">The sequence shown here is derived from an EMBL/GenBank/DDBJ whole genome shotgun (WGS) entry which is preliminary data.</text>
</comment>
<keyword evidence="8" id="KW-0030">Aminoacyl-tRNA synthetase</keyword>
<organism evidence="13 14">
    <name type="scientific">Paragonimus westermani</name>
    <dbReference type="NCBI Taxonomy" id="34504"/>
    <lineage>
        <taxon>Eukaryota</taxon>
        <taxon>Metazoa</taxon>
        <taxon>Spiralia</taxon>
        <taxon>Lophotrochozoa</taxon>
        <taxon>Platyhelminthes</taxon>
        <taxon>Trematoda</taxon>
        <taxon>Digenea</taxon>
        <taxon>Plagiorchiida</taxon>
        <taxon>Troglotremata</taxon>
        <taxon>Troglotrematidae</taxon>
        <taxon>Paragonimus</taxon>
    </lineage>
</organism>
<evidence type="ECO:0000256" key="4">
    <source>
        <dbReference type="ARBA" id="ARBA00022737"/>
    </source>
</evidence>
<evidence type="ECO:0000256" key="3">
    <source>
        <dbReference type="ARBA" id="ARBA00022598"/>
    </source>
</evidence>
<name>A0A5J4NYZ6_9TREM</name>
<evidence type="ECO:0000256" key="8">
    <source>
        <dbReference type="ARBA" id="ARBA00023146"/>
    </source>
</evidence>
<evidence type="ECO:0000256" key="5">
    <source>
        <dbReference type="ARBA" id="ARBA00022741"/>
    </source>
</evidence>
<keyword evidence="3" id="KW-0436">Ligase</keyword>
<evidence type="ECO:0000256" key="1">
    <source>
        <dbReference type="ARBA" id="ARBA00010728"/>
    </source>
</evidence>
<dbReference type="InterPro" id="IPR045864">
    <property type="entry name" value="aa-tRNA-synth_II/BPL/LPL"/>
</dbReference>
<protein>
    <recommendedName>
        <fullName evidence="2">serine--tRNA ligase</fullName>
        <ecNumber evidence="2">6.1.1.11</ecNumber>
    </recommendedName>
    <alternativeName>
        <fullName evidence="10">Seryl-tRNA synthetase</fullName>
    </alternativeName>
</protein>
<evidence type="ECO:0000256" key="7">
    <source>
        <dbReference type="ARBA" id="ARBA00022840"/>
    </source>
</evidence>
<evidence type="ECO:0000256" key="6">
    <source>
        <dbReference type="ARBA" id="ARBA00022803"/>
    </source>
</evidence>
<dbReference type="SUPFAM" id="SSF48452">
    <property type="entry name" value="TPR-like"/>
    <property type="match status" value="1"/>
</dbReference>
<dbReference type="PROSITE" id="PS50862">
    <property type="entry name" value="AA_TRNA_LIGASE_II"/>
    <property type="match status" value="1"/>
</dbReference>
<evidence type="ECO:0000256" key="9">
    <source>
        <dbReference type="ARBA" id="ARBA00024020"/>
    </source>
</evidence>
<evidence type="ECO:0000313" key="14">
    <source>
        <dbReference type="Proteomes" id="UP000324629"/>
    </source>
</evidence>
<evidence type="ECO:0000256" key="11">
    <source>
        <dbReference type="PROSITE-ProRule" id="PRU00339"/>
    </source>
</evidence>
<dbReference type="Gene3D" id="3.30.930.10">
    <property type="entry name" value="Bira Bifunctional Protein, Domain 2"/>
    <property type="match status" value="1"/>
</dbReference>
<dbReference type="Pfam" id="PF00587">
    <property type="entry name" value="tRNA-synt_2b"/>
    <property type="match status" value="1"/>
</dbReference>
<comment type="similarity">
    <text evidence="1">Belongs to the class-II aminoacyl-tRNA synthetase family. Type-1 seryl-tRNA synthetase subfamily.</text>
</comment>
<evidence type="ECO:0000259" key="12">
    <source>
        <dbReference type="PROSITE" id="PS50862"/>
    </source>
</evidence>
<gene>
    <name evidence="13" type="ORF">DEA37_0001348</name>
</gene>
<dbReference type="InterPro" id="IPR044244">
    <property type="entry name" value="TTC27/Emw1"/>
</dbReference>
<dbReference type="PRINTS" id="PR00981">
    <property type="entry name" value="TRNASYNTHSER"/>
</dbReference>
<reference evidence="13 14" key="1">
    <citation type="journal article" date="2019" name="Gigascience">
        <title>Whole-genome sequence of the oriental lung fluke Paragonimus westermani.</title>
        <authorList>
            <person name="Oey H."/>
            <person name="Zakrzewski M."/>
            <person name="Narain K."/>
            <person name="Devi K.R."/>
            <person name="Agatsuma T."/>
            <person name="Nawaratna S."/>
            <person name="Gobert G.N."/>
            <person name="Jones M.K."/>
            <person name="Ragan M.A."/>
            <person name="McManus D.P."/>
            <person name="Krause L."/>
        </authorList>
    </citation>
    <scope>NUCLEOTIDE SEQUENCE [LARGE SCALE GENOMIC DNA]</scope>
    <source>
        <strain evidence="13 14">IND2009</strain>
    </source>
</reference>
<comment type="similarity">
    <text evidence="9">Belongs to the TTC27 family.</text>
</comment>
<dbReference type="Pfam" id="PF13424">
    <property type="entry name" value="TPR_12"/>
    <property type="match status" value="1"/>
</dbReference>
<sequence length="1182" mass="133728">MLEKIRSIFSEIAVDQLTDEQLINILLERSVSVFAFVDYLLRKFVSTNFLGGREDDTDIVGSEKLDNAAAAALVCEGEVPFKQAKHLGIFWLCKRTSKRMCEISKTLVNLQTFALIFSLPKLFPYLLFSLKCVYLHQYLIGQERSQQLDQEFQDLIEACESELSLHGSVAQEEETCYLLLSAYLSVFYYRYEIANDFADRCSNHLHLTINFSGALGKRTRFQKADVANLWIQIHRTHELNGTVSSDPPILPKIVSLNDDTLLNTVVFSCDVVNQNPMLSLEEQSLVLLLCELHRLVHPRDELTCEQRLAYITTVLQQAYPASTDNGHSYSSWPIATEALFQRSLIEHSSVRKTERALSQLEELANQFDRPDPPACERGSEYFFLTRMPSVWVLQIEQARLLKKLGCYKSALDVFLRWNQWFDIIDCYTHLNKREKAEELIRAQLDSGDQSPELYCALGDVTNNRDYYVQAWDVSEHRSARAMRSLAIVHMYIDKDYEKAIECFEKSLSINNLQASLWFTFGCCCLQAKQYAKAENAFRRCVQIDPEISVDVGCFTDTIQACHRLLDLRGKFSDDQVLAALTLAVTSDVTDQSEQPASRLRLKLLELFGRVTASSPTSAEVWRLYATLLLDEKPALQPVTFQRAVQYLQTAHRCRVQPSEGNWEQSAEKRKVVVNGLHTWANTVLDVHKLIPPNPEPTSESDIRTVGQETFINSNLASLRLSIIAVKGRFKLSAPKMRSFRRILMLLPELAGSRLFTHRSCMVYCSSWTEAFQSSFDLAKLSDPVFVEQTRTNLLARESTLNFDHMLKLYERYRAGDLEVKSSLFNLIKQLPNSTHPLTPVGDPSKFRQLYCHGSRRIADWKLKDAATLATIVPPPTARSISPYRLFVGNHLRLKNTSLAAGPRTYYLGGPLAHLEDALISFTLHRLSEAGFALVSVPDILPEPVIEACGFTTRGKRSQVYKICPSESNLTYCLSGTAEMGLAGFCAGRTFDSQDSDESTTLGLCAVSRCFRQEAPHQEPPLYRVHQFTKVEMFALTAPDTCTADAMFDKILKLQISMFADLGLHFRVLEMPTSELGNSAHRKVDIEAWMPGENMYGEISSTSNCLDYQSQGLNIRWSLPSGNANFAYTLNGTACAVPRMVKALLETYQNQDGTITIPEVLRPILAKNEFESSHPEIHFKLTG</sequence>
<dbReference type="EC" id="6.1.1.11" evidence="2"/>
<dbReference type="PROSITE" id="PS50005">
    <property type="entry name" value="TPR"/>
    <property type="match status" value="1"/>
</dbReference>
<evidence type="ECO:0000313" key="13">
    <source>
        <dbReference type="EMBL" id="KAA3680532.1"/>
    </source>
</evidence>
<proteinExistence type="inferred from homology"/>
<dbReference type="InterPro" id="IPR019734">
    <property type="entry name" value="TPR_rpt"/>
</dbReference>
<evidence type="ECO:0000256" key="2">
    <source>
        <dbReference type="ARBA" id="ARBA00012840"/>
    </source>
</evidence>
<feature type="domain" description="Aminoacyl-transfer RNA synthetases class-II family profile" evidence="12">
    <location>
        <begin position="918"/>
        <end position="1157"/>
    </location>
</feature>
<dbReference type="Proteomes" id="UP000324629">
    <property type="component" value="Unassembled WGS sequence"/>
</dbReference>
<keyword evidence="4" id="KW-0677">Repeat</keyword>
<dbReference type="InterPro" id="IPR002314">
    <property type="entry name" value="aa-tRNA-synt_IIb"/>
</dbReference>
<feature type="repeat" description="TPR" evidence="11">
    <location>
        <begin position="514"/>
        <end position="547"/>
    </location>
</feature>
<dbReference type="InterPro" id="IPR002317">
    <property type="entry name" value="Ser-tRNA-ligase_type_1"/>
</dbReference>
<dbReference type="SMART" id="SM00028">
    <property type="entry name" value="TPR"/>
    <property type="match status" value="3"/>
</dbReference>